<keyword evidence="3" id="KW-1185">Reference proteome</keyword>
<evidence type="ECO:0000313" key="2">
    <source>
        <dbReference type="EMBL" id="MBD8875429.1"/>
    </source>
</evidence>
<proteinExistence type="predicted"/>
<organism evidence="2 3">
    <name type="scientific">Roseibium polysiphoniae</name>
    <dbReference type="NCBI Taxonomy" id="2571221"/>
    <lineage>
        <taxon>Bacteria</taxon>
        <taxon>Pseudomonadati</taxon>
        <taxon>Pseudomonadota</taxon>
        <taxon>Alphaproteobacteria</taxon>
        <taxon>Hyphomicrobiales</taxon>
        <taxon>Stappiaceae</taxon>
        <taxon>Roseibium</taxon>
    </lineage>
</organism>
<dbReference type="NCBIfam" id="TIGR01539">
    <property type="entry name" value="portal_lambda"/>
    <property type="match status" value="1"/>
</dbReference>
<dbReference type="Pfam" id="PF05136">
    <property type="entry name" value="Phage_portal_2"/>
    <property type="match status" value="1"/>
</dbReference>
<reference evidence="2 3" key="1">
    <citation type="submission" date="2020-09" db="EMBL/GenBank/DDBJ databases">
        <title>The genome sequence of type strain Labrenzia polysiphoniae KACC 19711.</title>
        <authorList>
            <person name="Liu Y."/>
        </authorList>
    </citation>
    <scope>NUCLEOTIDE SEQUENCE [LARGE SCALE GENOMIC DNA]</scope>
    <source>
        <strain evidence="2 3">KACC 19711</strain>
    </source>
</reference>
<dbReference type="RefSeq" id="WP_192107558.1">
    <property type="nucleotide sequence ID" value="NZ_JACYXJ010000002.1"/>
</dbReference>
<dbReference type="InterPro" id="IPR006429">
    <property type="entry name" value="Phage_lambda_portal"/>
</dbReference>
<accession>A0ABR9C667</accession>
<dbReference type="EMBL" id="JACYXJ010000002">
    <property type="protein sequence ID" value="MBD8875429.1"/>
    <property type="molecule type" value="Genomic_DNA"/>
</dbReference>
<feature type="region of interest" description="Disordered" evidence="1">
    <location>
        <begin position="1"/>
        <end position="20"/>
    </location>
</feature>
<sequence length="512" mass="56487">MGILSRWFSKGGTSEPARASAARKVNRLAVRRFKAGRPDRISSFPSSLNGHGIQEDVRHALRGLVSHSRHVSQNNDYLKAFYGHVRRNVIGRKGVQIKPQSRFNSGDLDTGANTLIKAAWEDWGKRGNCTVCGKFTWKDVQRIAISSCPRDGNFLLRLYQGPDFGKYGFQVQILDFLSLDIDLIMDLGGGRYVFCGIEFNALDRPIAYHLFKSHPGRAGFRGERVRIPAHEIVHLYNPYDLSTSVVGVPWTHTALRRLGLIGEFEEAAAANARWGASKMGFFTKKTDLDDEGPVASGQAAEDDAEAPEPEIDEIEAGLLETLPEGWDFKAFDPAYPTGEMAPFIKTMLRGGAAGLGVAYTSLANDLEGYSYSGLRAGLGEERDEWTILQDWFAEHFCAPVAGRWLDMALLTGSLDLPFAKRDKFSAIAWTARGWRSVNPKDDATANSLDMQNLLKSPQEICAERGRSLEEVFDDFAEAAELAQGRGIDFWAALQGGAEVMKAAAKTPDSKED</sequence>
<protein>
    <submittedName>
        <fullName evidence="2">Phage portal protein</fullName>
    </submittedName>
</protein>
<dbReference type="Proteomes" id="UP000615687">
    <property type="component" value="Unassembled WGS sequence"/>
</dbReference>
<name>A0ABR9C667_9HYPH</name>
<comment type="caution">
    <text evidence="2">The sequence shown here is derived from an EMBL/GenBank/DDBJ whole genome shotgun (WGS) entry which is preliminary data.</text>
</comment>
<gene>
    <name evidence="2" type="ORF">IG617_03915</name>
</gene>
<evidence type="ECO:0000313" key="3">
    <source>
        <dbReference type="Proteomes" id="UP000615687"/>
    </source>
</evidence>
<evidence type="ECO:0000256" key="1">
    <source>
        <dbReference type="SAM" id="MobiDB-lite"/>
    </source>
</evidence>